<gene>
    <name evidence="2" type="ORF">GSY69_05620</name>
</gene>
<dbReference type="RefSeq" id="WP_160952893.1">
    <property type="nucleotide sequence ID" value="NZ_WWEQ01000017.1"/>
</dbReference>
<dbReference type="AlphaFoldDB" id="A0A6N9H685"/>
<organism evidence="2 3">
    <name type="scientific">Brevibacterium rongguiense</name>
    <dbReference type="NCBI Taxonomy" id="2695267"/>
    <lineage>
        <taxon>Bacteria</taxon>
        <taxon>Bacillati</taxon>
        <taxon>Actinomycetota</taxon>
        <taxon>Actinomycetes</taxon>
        <taxon>Micrococcales</taxon>
        <taxon>Brevibacteriaceae</taxon>
        <taxon>Brevibacterium</taxon>
    </lineage>
</organism>
<evidence type="ECO:0000256" key="1">
    <source>
        <dbReference type="SAM" id="Phobius"/>
    </source>
</evidence>
<sequence length="140" mass="14659">MARRTAVSTAAGIAFIGASALQCAKPEVFRELVPVESPAAARRIQAAMAAVLGSTGIALVVPVLRRRARWPALAVLVGSLPAALQQVRRPAQLQRAGLPPELAPVRIAAQAAMIAVVWYATGEPARTPSPRAREGARRGE</sequence>
<evidence type="ECO:0000313" key="2">
    <source>
        <dbReference type="EMBL" id="MYM19459.1"/>
    </source>
</evidence>
<dbReference type="EMBL" id="WWEQ01000017">
    <property type="protein sequence ID" value="MYM19459.1"/>
    <property type="molecule type" value="Genomic_DNA"/>
</dbReference>
<reference evidence="2 3" key="1">
    <citation type="submission" date="2020-01" db="EMBL/GenBank/DDBJ databases">
        <authorList>
            <person name="Deng T."/>
        </authorList>
    </citation>
    <scope>NUCLEOTIDE SEQUENCE [LARGE SCALE GENOMIC DNA]</scope>
    <source>
        <strain evidence="2 3">5221</strain>
    </source>
</reference>
<keyword evidence="1" id="KW-0472">Membrane</keyword>
<feature type="transmembrane region" description="Helical" evidence="1">
    <location>
        <begin position="44"/>
        <end position="64"/>
    </location>
</feature>
<keyword evidence="3" id="KW-1185">Reference proteome</keyword>
<proteinExistence type="predicted"/>
<keyword evidence="1" id="KW-1133">Transmembrane helix</keyword>
<name>A0A6N9H685_9MICO</name>
<protein>
    <submittedName>
        <fullName evidence="2">Uncharacterized protein</fullName>
    </submittedName>
</protein>
<evidence type="ECO:0000313" key="3">
    <source>
        <dbReference type="Proteomes" id="UP000469215"/>
    </source>
</evidence>
<dbReference type="Proteomes" id="UP000469215">
    <property type="component" value="Unassembled WGS sequence"/>
</dbReference>
<keyword evidence="1" id="KW-0812">Transmembrane</keyword>
<accession>A0A6N9H685</accession>
<comment type="caution">
    <text evidence="2">The sequence shown here is derived from an EMBL/GenBank/DDBJ whole genome shotgun (WGS) entry which is preliminary data.</text>
</comment>